<keyword evidence="7 10" id="KW-0626">Porin</keyword>
<keyword evidence="8 10" id="KW-0472">Membrane</keyword>
<comment type="domain">
    <text evidence="10">Consists of 16-stranded beta-barrel sheets, with large surface-exposed loops, that form a transmembrane pore at the center of each barrel. The pore is partially ocluded by a peptide loop that folds into the pore lumen.</text>
</comment>
<evidence type="ECO:0000256" key="10">
    <source>
        <dbReference type="RuleBase" id="RU364005"/>
    </source>
</evidence>
<evidence type="ECO:0000313" key="11">
    <source>
        <dbReference type="EMBL" id="PTM50618.1"/>
    </source>
</evidence>
<dbReference type="InterPro" id="IPR003684">
    <property type="entry name" value="Porin_alphabac"/>
</dbReference>
<accession>A0A2T4YX94</accession>
<comment type="caution">
    <text evidence="11">The sequence shown here is derived from an EMBL/GenBank/DDBJ whole genome shotgun (WGS) entry which is preliminary data.</text>
</comment>
<keyword evidence="2 10" id="KW-0813">Transport</keyword>
<evidence type="ECO:0000256" key="9">
    <source>
        <dbReference type="ARBA" id="ARBA00023237"/>
    </source>
</evidence>
<evidence type="ECO:0000256" key="2">
    <source>
        <dbReference type="ARBA" id="ARBA00022448"/>
    </source>
</evidence>
<proteinExistence type="inferred from homology"/>
<feature type="chain" id="PRO_5015375250" description="Porin" evidence="10">
    <location>
        <begin position="24"/>
        <end position="52"/>
    </location>
</feature>
<keyword evidence="9 10" id="KW-0998">Cell outer membrane</keyword>
<organism evidence="11 12">
    <name type="scientific">Phreatobacter oligotrophus</name>
    <dbReference type="NCBI Taxonomy" id="1122261"/>
    <lineage>
        <taxon>Bacteria</taxon>
        <taxon>Pseudomonadati</taxon>
        <taxon>Pseudomonadota</taxon>
        <taxon>Alphaproteobacteria</taxon>
        <taxon>Hyphomicrobiales</taxon>
        <taxon>Phreatobacteraceae</taxon>
        <taxon>Phreatobacter</taxon>
    </lineage>
</organism>
<keyword evidence="12" id="KW-1185">Reference proteome</keyword>
<gene>
    <name evidence="11" type="ORF">C8P69_1131</name>
</gene>
<evidence type="ECO:0000256" key="8">
    <source>
        <dbReference type="ARBA" id="ARBA00023136"/>
    </source>
</evidence>
<dbReference type="EMBL" id="PZZL01000013">
    <property type="protein sequence ID" value="PTM50618.1"/>
    <property type="molecule type" value="Genomic_DNA"/>
</dbReference>
<sequence>MKTVKSLLLGAAAGFIALSGAQAADLPGKAAPAEYVRICDTYGAGFFFIPGS</sequence>
<feature type="non-terminal residue" evidence="11">
    <location>
        <position position="52"/>
    </location>
</feature>
<dbReference type="Pfam" id="PF02530">
    <property type="entry name" value="Porin_2"/>
    <property type="match status" value="1"/>
</dbReference>
<keyword evidence="5 10" id="KW-0732">Signal</keyword>
<dbReference type="GO" id="GO:0006811">
    <property type="term" value="P:monoatomic ion transport"/>
    <property type="evidence" value="ECO:0007669"/>
    <property type="project" value="UniProtKB-KW"/>
</dbReference>
<comment type="function">
    <text evidence="10">Forms passive diffusion pores that allow small molecular weight hydrophilic materials across the outer membrane.</text>
</comment>
<dbReference type="GO" id="GO:0009279">
    <property type="term" value="C:cell outer membrane"/>
    <property type="evidence" value="ECO:0007669"/>
    <property type="project" value="UniProtKB-SubCell"/>
</dbReference>
<keyword evidence="3 10" id="KW-1134">Transmembrane beta strand</keyword>
<dbReference type="AlphaFoldDB" id="A0A2T4YX94"/>
<evidence type="ECO:0000313" key="12">
    <source>
        <dbReference type="Proteomes" id="UP000241808"/>
    </source>
</evidence>
<protein>
    <recommendedName>
        <fullName evidence="10">Porin</fullName>
    </recommendedName>
</protein>
<evidence type="ECO:0000256" key="6">
    <source>
        <dbReference type="ARBA" id="ARBA00023065"/>
    </source>
</evidence>
<dbReference type="GO" id="GO:0015288">
    <property type="term" value="F:porin activity"/>
    <property type="evidence" value="ECO:0007669"/>
    <property type="project" value="UniProtKB-KW"/>
</dbReference>
<evidence type="ECO:0000256" key="3">
    <source>
        <dbReference type="ARBA" id="ARBA00022452"/>
    </source>
</evidence>
<evidence type="ECO:0000256" key="4">
    <source>
        <dbReference type="ARBA" id="ARBA00022692"/>
    </source>
</evidence>
<reference evidence="11 12" key="1">
    <citation type="submission" date="2018-04" db="EMBL/GenBank/DDBJ databases">
        <title>Genomic Encyclopedia of Archaeal and Bacterial Type Strains, Phase II (KMG-II): from individual species to whole genera.</title>
        <authorList>
            <person name="Goeker M."/>
        </authorList>
    </citation>
    <scope>NUCLEOTIDE SEQUENCE [LARGE SCALE GENOMIC DNA]</scope>
    <source>
        <strain evidence="11 12">DSM 25521</strain>
    </source>
</reference>
<keyword evidence="6 10" id="KW-0406">Ion transport</keyword>
<comment type="similarity">
    <text evidence="1 10">Belongs to the alphaproteobacteria porin family.</text>
</comment>
<dbReference type="GO" id="GO:0046930">
    <property type="term" value="C:pore complex"/>
    <property type="evidence" value="ECO:0007669"/>
    <property type="project" value="UniProtKB-KW"/>
</dbReference>
<evidence type="ECO:0000256" key="1">
    <source>
        <dbReference type="ARBA" id="ARBA00009521"/>
    </source>
</evidence>
<dbReference type="RefSeq" id="WP_211353852.1">
    <property type="nucleotide sequence ID" value="NZ_PZZL01000013.1"/>
</dbReference>
<dbReference type="Proteomes" id="UP000241808">
    <property type="component" value="Unassembled WGS sequence"/>
</dbReference>
<evidence type="ECO:0000256" key="7">
    <source>
        <dbReference type="ARBA" id="ARBA00023114"/>
    </source>
</evidence>
<feature type="signal peptide" evidence="10">
    <location>
        <begin position="1"/>
        <end position="23"/>
    </location>
</feature>
<keyword evidence="4 10" id="KW-0812">Transmembrane</keyword>
<evidence type="ECO:0000256" key="5">
    <source>
        <dbReference type="ARBA" id="ARBA00022729"/>
    </source>
</evidence>
<name>A0A2T4YX94_9HYPH</name>
<comment type="subcellular location">
    <subcellularLocation>
        <location evidence="10">Cell outer membrane</location>
        <topology evidence="10">Multi-pass membrane protein</topology>
    </subcellularLocation>
</comment>